<feature type="region of interest" description="Disordered" evidence="1">
    <location>
        <begin position="85"/>
        <end position="109"/>
    </location>
</feature>
<accession>A0ABQ9WXZ4</accession>
<keyword evidence="3" id="KW-1185">Reference proteome</keyword>
<evidence type="ECO:0000256" key="1">
    <source>
        <dbReference type="SAM" id="MobiDB-lite"/>
    </source>
</evidence>
<gene>
    <name evidence="2" type="ORF">BLNAU_20692</name>
</gene>
<feature type="compositionally biased region" description="Basic and acidic residues" evidence="1">
    <location>
        <begin position="100"/>
        <end position="109"/>
    </location>
</feature>
<dbReference type="Proteomes" id="UP001281761">
    <property type="component" value="Unassembled WGS sequence"/>
</dbReference>
<sequence>MVGYNTALDEILKFLVVIHDNANIPEYSDKEQVLRSVFAFGIGGEQVDNSKEWSGGLNCSRGFRIGLIAALQSPRLARALQQQRRRSARRVDGDSEENLPSDRDGSCERNDREGGICLLDKEADIRLDLLLYKFRSALRNLADDAEVLD</sequence>
<dbReference type="EMBL" id="JARBJD010000301">
    <property type="protein sequence ID" value="KAK2944390.1"/>
    <property type="molecule type" value="Genomic_DNA"/>
</dbReference>
<evidence type="ECO:0000313" key="2">
    <source>
        <dbReference type="EMBL" id="KAK2944390.1"/>
    </source>
</evidence>
<evidence type="ECO:0000313" key="3">
    <source>
        <dbReference type="Proteomes" id="UP001281761"/>
    </source>
</evidence>
<proteinExistence type="predicted"/>
<protein>
    <submittedName>
        <fullName evidence="2">Uncharacterized protein</fullName>
    </submittedName>
</protein>
<comment type="caution">
    <text evidence="2">The sequence shown here is derived from an EMBL/GenBank/DDBJ whole genome shotgun (WGS) entry which is preliminary data.</text>
</comment>
<name>A0ABQ9WXZ4_9EUKA</name>
<reference evidence="2 3" key="1">
    <citation type="journal article" date="2022" name="bioRxiv">
        <title>Genomics of Preaxostyla Flagellates Illuminates Evolutionary Transitions and the Path Towards Mitochondrial Loss.</title>
        <authorList>
            <person name="Novak L.V.F."/>
            <person name="Treitli S.C."/>
            <person name="Pyrih J."/>
            <person name="Halakuc P."/>
            <person name="Pipaliya S.V."/>
            <person name="Vacek V."/>
            <person name="Brzon O."/>
            <person name="Soukal P."/>
            <person name="Eme L."/>
            <person name="Dacks J.B."/>
            <person name="Karnkowska A."/>
            <person name="Elias M."/>
            <person name="Hampl V."/>
        </authorList>
    </citation>
    <scope>NUCLEOTIDE SEQUENCE [LARGE SCALE GENOMIC DNA]</scope>
    <source>
        <strain evidence="2">NAU3</strain>
        <tissue evidence="2">Gut</tissue>
    </source>
</reference>
<organism evidence="2 3">
    <name type="scientific">Blattamonas nauphoetae</name>
    <dbReference type="NCBI Taxonomy" id="2049346"/>
    <lineage>
        <taxon>Eukaryota</taxon>
        <taxon>Metamonada</taxon>
        <taxon>Preaxostyla</taxon>
        <taxon>Oxymonadida</taxon>
        <taxon>Blattamonas</taxon>
    </lineage>
</organism>